<sequence>MEMKDHHSKDTIFESIKNLTEQDAKTFLNLIYATLRDNDIPSEKLISDVLSIYEAKIPRVVSARQKK</sequence>
<keyword evidence="2" id="KW-1185">Reference proteome</keyword>
<dbReference type="RefSeq" id="WP_160495848.1">
    <property type="nucleotide sequence ID" value="NZ_WUBI01000001.1"/>
</dbReference>
<accession>A0A7X3LFJ1</accession>
<dbReference type="AlphaFoldDB" id="A0A7X3LFJ1"/>
<proteinExistence type="predicted"/>
<name>A0A7X3LFJ1_9BACL</name>
<reference evidence="1 2" key="1">
    <citation type="submission" date="2019-12" db="EMBL/GenBank/DDBJ databases">
        <title>Paenibacillus sp. nov., an endophytic bacterium isolated from the stem of Dendrobium.</title>
        <authorList>
            <person name="Zhao R."/>
        </authorList>
    </citation>
    <scope>NUCLEOTIDE SEQUENCE [LARGE SCALE GENOMIC DNA]</scope>
    <source>
        <strain evidence="1 2">HJL G12</strain>
    </source>
</reference>
<evidence type="ECO:0000313" key="2">
    <source>
        <dbReference type="Proteomes" id="UP000460318"/>
    </source>
</evidence>
<dbReference type="EMBL" id="WUBI01000001">
    <property type="protein sequence ID" value="MWV42230.1"/>
    <property type="molecule type" value="Genomic_DNA"/>
</dbReference>
<organism evidence="1 2">
    <name type="scientific">Paenibacillus dendrobii</name>
    <dbReference type="NCBI Taxonomy" id="2691084"/>
    <lineage>
        <taxon>Bacteria</taxon>
        <taxon>Bacillati</taxon>
        <taxon>Bacillota</taxon>
        <taxon>Bacilli</taxon>
        <taxon>Bacillales</taxon>
        <taxon>Paenibacillaceae</taxon>
        <taxon>Paenibacillus</taxon>
    </lineage>
</organism>
<protein>
    <submittedName>
        <fullName evidence="1">Uncharacterized protein</fullName>
    </submittedName>
</protein>
<evidence type="ECO:0000313" key="1">
    <source>
        <dbReference type="EMBL" id="MWV42230.1"/>
    </source>
</evidence>
<comment type="caution">
    <text evidence="1">The sequence shown here is derived from an EMBL/GenBank/DDBJ whole genome shotgun (WGS) entry which is preliminary data.</text>
</comment>
<gene>
    <name evidence="1" type="ORF">GRF59_01175</name>
</gene>
<dbReference type="Proteomes" id="UP000460318">
    <property type="component" value="Unassembled WGS sequence"/>
</dbReference>